<dbReference type="EMBL" id="CP031092">
    <property type="protein sequence ID" value="AXF56329.1"/>
    <property type="molecule type" value="Genomic_DNA"/>
</dbReference>
<keyword evidence="7" id="KW-1185">Reference proteome</keyword>
<organism evidence="6 7">
    <name type="scientific">Salicibibacter kimchii</name>
    <dbReference type="NCBI Taxonomy" id="2099786"/>
    <lineage>
        <taxon>Bacteria</taxon>
        <taxon>Bacillati</taxon>
        <taxon>Bacillota</taxon>
        <taxon>Bacilli</taxon>
        <taxon>Bacillales</taxon>
        <taxon>Bacillaceae</taxon>
        <taxon>Salicibibacter</taxon>
    </lineage>
</organism>
<dbReference type="PANTHER" id="PTHR45266:SF3">
    <property type="entry name" value="OXALOACETATE DECARBOXYLASE ALPHA CHAIN"/>
    <property type="match status" value="1"/>
</dbReference>
<sequence>MGQSLEKRVTMYTVEELQALMKTLNEQGLEHLKAKNGDMEIELFKSTGVAKKTPAENTETTDETSDIEGEEPREFTDQQSIKSPIVGTFYRASEPEAAPFIKEGDPVHEETVVGIVEAMKLFNEVSADVEGEIVDILVEDGAFVEHGEPLFIVKEV</sequence>
<dbReference type="AlphaFoldDB" id="A0A345BZE8"/>
<name>A0A345BZE8_9BACI</name>
<dbReference type="GO" id="GO:0006633">
    <property type="term" value="P:fatty acid biosynthetic process"/>
    <property type="evidence" value="ECO:0007669"/>
    <property type="project" value="UniProtKB-UniPathway"/>
</dbReference>
<dbReference type="UniPathway" id="UPA00094"/>
<dbReference type="GO" id="GO:0009317">
    <property type="term" value="C:acetyl-CoA carboxylase complex"/>
    <property type="evidence" value="ECO:0007669"/>
    <property type="project" value="InterPro"/>
</dbReference>
<keyword evidence="3" id="KW-0275">Fatty acid biosynthesis</keyword>
<dbReference type="NCBIfam" id="TIGR00531">
    <property type="entry name" value="BCCP"/>
    <property type="match status" value="1"/>
</dbReference>
<dbReference type="PRINTS" id="PR01071">
    <property type="entry name" value="ACOABIOTINCC"/>
</dbReference>
<dbReference type="Gene3D" id="2.40.50.100">
    <property type="match status" value="1"/>
</dbReference>
<keyword evidence="2 3" id="KW-0092">Biotin</keyword>
<dbReference type="GO" id="GO:0003989">
    <property type="term" value="F:acetyl-CoA carboxylase activity"/>
    <property type="evidence" value="ECO:0007669"/>
    <property type="project" value="InterPro"/>
</dbReference>
<dbReference type="InterPro" id="IPR000089">
    <property type="entry name" value="Biotin_lipoyl"/>
</dbReference>
<evidence type="ECO:0000256" key="1">
    <source>
        <dbReference type="ARBA" id="ARBA00017562"/>
    </source>
</evidence>
<keyword evidence="3" id="KW-0276">Fatty acid metabolism</keyword>
<gene>
    <name evidence="6" type="primary">accB</name>
    <name evidence="6" type="ORF">DT065_10065</name>
</gene>
<feature type="domain" description="Lipoyl-binding" evidence="5">
    <location>
        <begin position="78"/>
        <end position="154"/>
    </location>
</feature>
<dbReference type="PANTHER" id="PTHR45266">
    <property type="entry name" value="OXALOACETATE DECARBOXYLASE ALPHA CHAIN"/>
    <property type="match status" value="1"/>
</dbReference>
<proteinExistence type="predicted"/>
<evidence type="ECO:0000313" key="6">
    <source>
        <dbReference type="EMBL" id="AXF56329.1"/>
    </source>
</evidence>
<dbReference type="KEGG" id="rue:DT065_10065"/>
<dbReference type="InterPro" id="IPR050709">
    <property type="entry name" value="Biotin_Carboxyl_Carrier/Decarb"/>
</dbReference>
<feature type="region of interest" description="Disordered" evidence="4">
    <location>
        <begin position="46"/>
        <end position="81"/>
    </location>
</feature>
<dbReference type="InterPro" id="IPR011053">
    <property type="entry name" value="Single_hybrid_motif"/>
</dbReference>
<dbReference type="Pfam" id="PF00364">
    <property type="entry name" value="Biotin_lipoyl"/>
    <property type="match status" value="1"/>
</dbReference>
<protein>
    <recommendedName>
        <fullName evidence="1 3">Biotin carboxyl carrier protein of acetyl-CoA carboxylase</fullName>
    </recommendedName>
</protein>
<comment type="pathway">
    <text evidence="3">Lipid metabolism; fatty acid biosynthesis.</text>
</comment>
<feature type="compositionally biased region" description="Acidic residues" evidence="4">
    <location>
        <begin position="59"/>
        <end position="69"/>
    </location>
</feature>
<evidence type="ECO:0000256" key="3">
    <source>
        <dbReference type="RuleBase" id="RU364072"/>
    </source>
</evidence>
<comment type="function">
    <text evidence="3">This protein is a component of the acetyl coenzyme A carboxylase complex; first, biotin carboxylase catalyzes the carboxylation of the carrier protein and then the transcarboxylase transfers the carboxyl group to form malonyl-CoA.</text>
</comment>
<evidence type="ECO:0000256" key="4">
    <source>
        <dbReference type="SAM" id="MobiDB-lite"/>
    </source>
</evidence>
<evidence type="ECO:0000259" key="5">
    <source>
        <dbReference type="PROSITE" id="PS50968"/>
    </source>
</evidence>
<keyword evidence="3" id="KW-0444">Lipid biosynthesis</keyword>
<dbReference type="OrthoDB" id="9811735at2"/>
<dbReference type="Proteomes" id="UP000252100">
    <property type="component" value="Chromosome"/>
</dbReference>
<dbReference type="InterPro" id="IPR001249">
    <property type="entry name" value="AcCoA_biotinCC"/>
</dbReference>
<dbReference type="SUPFAM" id="SSF51230">
    <property type="entry name" value="Single hybrid motif"/>
    <property type="match status" value="1"/>
</dbReference>
<evidence type="ECO:0000256" key="2">
    <source>
        <dbReference type="ARBA" id="ARBA00023267"/>
    </source>
</evidence>
<accession>A0A345BZE8</accession>
<reference evidence="6 7" key="1">
    <citation type="journal article" date="2018" name="J. Microbiol.">
        <title>Salicibibacter kimchii gen. nov., sp. nov., a moderately halophilic and alkalitolerant bacterium in the family Bacillaceae, isolated from kimchi.</title>
        <authorList>
            <person name="Jang J.Y."/>
            <person name="Oh Y.J."/>
            <person name="Lim S.K."/>
            <person name="Park H.K."/>
            <person name="Lee C."/>
            <person name="Kim J.Y."/>
            <person name="Lee M.A."/>
            <person name="Choi H.J."/>
        </authorList>
    </citation>
    <scope>NUCLEOTIDE SEQUENCE [LARGE SCALE GENOMIC DNA]</scope>
    <source>
        <strain evidence="6 7">NKC1-1</strain>
    </source>
</reference>
<keyword evidence="3" id="KW-0443">Lipid metabolism</keyword>
<dbReference type="PROSITE" id="PS50968">
    <property type="entry name" value="BIOTINYL_LIPOYL"/>
    <property type="match status" value="1"/>
</dbReference>
<evidence type="ECO:0000313" key="7">
    <source>
        <dbReference type="Proteomes" id="UP000252100"/>
    </source>
</evidence>
<dbReference type="CDD" id="cd06850">
    <property type="entry name" value="biotinyl_domain"/>
    <property type="match status" value="1"/>
</dbReference>